<protein>
    <submittedName>
        <fullName evidence="1">Uncharacterized protein</fullName>
    </submittedName>
</protein>
<organism evidence="1 2">
    <name type="scientific">Dendrolimus kikuchii</name>
    <dbReference type="NCBI Taxonomy" id="765133"/>
    <lineage>
        <taxon>Eukaryota</taxon>
        <taxon>Metazoa</taxon>
        <taxon>Ecdysozoa</taxon>
        <taxon>Arthropoda</taxon>
        <taxon>Hexapoda</taxon>
        <taxon>Insecta</taxon>
        <taxon>Pterygota</taxon>
        <taxon>Neoptera</taxon>
        <taxon>Endopterygota</taxon>
        <taxon>Lepidoptera</taxon>
        <taxon>Glossata</taxon>
        <taxon>Ditrysia</taxon>
        <taxon>Bombycoidea</taxon>
        <taxon>Lasiocampidae</taxon>
        <taxon>Dendrolimus</taxon>
    </lineage>
</organism>
<sequence>MATRIFSRLILSFNTAKIIPVSTNLAPNLYYYRKNHNINEVPEKEVQIPTQWGYIAGKLWGTDNGRPILALHGWQDNAGTWDPLAPMLIKNRSILAIDFPGHGLSSWIPPGMQYHGWDLPRTILYIKEYYNWDKVSLLSHSMGSIAGLRFAALYPDLVDFYIGVDSLIYDDYDLNFVVDKYPALIGKGLLAQFRLDEEPPSYTIEELTKKWHLGTQKSVAMESAKYLIKRGSKRSKLDVNKFYFSRDSRLKYTLFNPEDKKFVQALLLRMKSPSLYIKAIDSPYASDNFSVEMREVLEKNNDKFECHFVPGTHHVHLNNPEVVTPLITRFLEKHNIPI</sequence>
<evidence type="ECO:0000313" key="1">
    <source>
        <dbReference type="EMBL" id="KAJ0180480.1"/>
    </source>
</evidence>
<name>A0ACC1D9D9_9NEOP</name>
<evidence type="ECO:0000313" key="2">
    <source>
        <dbReference type="Proteomes" id="UP000824533"/>
    </source>
</evidence>
<keyword evidence="2" id="KW-1185">Reference proteome</keyword>
<dbReference type="EMBL" id="CM034392">
    <property type="protein sequence ID" value="KAJ0180480.1"/>
    <property type="molecule type" value="Genomic_DNA"/>
</dbReference>
<dbReference type="Proteomes" id="UP000824533">
    <property type="component" value="Linkage Group LG06"/>
</dbReference>
<reference evidence="1 2" key="1">
    <citation type="journal article" date="2021" name="Front. Genet.">
        <title>Chromosome-Level Genome Assembly Reveals Significant Gene Expansion in the Toll and IMD Signaling Pathways of Dendrolimus kikuchii.</title>
        <authorList>
            <person name="Zhou J."/>
            <person name="Wu P."/>
            <person name="Xiong Z."/>
            <person name="Liu N."/>
            <person name="Zhao N."/>
            <person name="Ji M."/>
            <person name="Qiu Y."/>
            <person name="Yang B."/>
        </authorList>
    </citation>
    <scope>NUCLEOTIDE SEQUENCE [LARGE SCALE GENOMIC DNA]</scope>
    <source>
        <strain evidence="1">Ann1</strain>
    </source>
</reference>
<accession>A0ACC1D9D9</accession>
<comment type="caution">
    <text evidence="1">The sequence shown here is derived from an EMBL/GenBank/DDBJ whole genome shotgun (WGS) entry which is preliminary data.</text>
</comment>
<proteinExistence type="predicted"/>
<gene>
    <name evidence="1" type="ORF">K1T71_003884</name>
</gene>